<dbReference type="AlphaFoldDB" id="A0A1N7GEF1"/>
<reference evidence="3 4" key="1">
    <citation type="submission" date="2020-08" db="EMBL/GenBank/DDBJ databases">
        <title>Genomic Encyclopedia of Type Strains, Phase IV (KMG-V): Genome sequencing to study the core and pangenomes of soil and plant-associated prokaryotes.</title>
        <authorList>
            <person name="Whitman W."/>
        </authorList>
    </citation>
    <scope>NUCLEOTIDE SEQUENCE [LARGE SCALE GENOMIC DNA]</scope>
    <source>
        <strain evidence="1 3">ANJLi2</strain>
        <strain evidence="2 4">MP601</strain>
    </source>
</reference>
<evidence type="ECO:0000313" key="2">
    <source>
        <dbReference type="EMBL" id="MBB6130705.1"/>
    </source>
</evidence>
<accession>A0A1N7GEF1</accession>
<dbReference type="Proteomes" id="UP000541583">
    <property type="component" value="Unassembled WGS sequence"/>
</dbReference>
<dbReference type="OrthoDB" id="769196at2"/>
<comment type="caution">
    <text evidence="2">The sequence shown here is derived from an EMBL/GenBank/DDBJ whole genome shotgun (WGS) entry which is preliminary data.</text>
</comment>
<gene>
    <name evidence="2" type="ORF">HDF22_004848</name>
    <name evidence="1" type="ORF">HDF23_005834</name>
</gene>
<evidence type="ECO:0000313" key="4">
    <source>
        <dbReference type="Proteomes" id="UP000548326"/>
    </source>
</evidence>
<dbReference type="STRING" id="354630.SAMN05421821_12715"/>
<protein>
    <submittedName>
        <fullName evidence="2">Uncharacterized protein</fullName>
    </submittedName>
</protein>
<sequence length="82" mass="9746">MRFLRFNFDHPFKGKASIMQLFAVNPVIKNILVDSQLSNLVEIPIHDCRSGKWRITLDWNYDGRAFTHQEDFEVLKKKRVLL</sequence>
<organism evidence="2 4">
    <name type="scientific">Mucilaginibacter lappiensis</name>
    <dbReference type="NCBI Taxonomy" id="354630"/>
    <lineage>
        <taxon>Bacteria</taxon>
        <taxon>Pseudomonadati</taxon>
        <taxon>Bacteroidota</taxon>
        <taxon>Sphingobacteriia</taxon>
        <taxon>Sphingobacteriales</taxon>
        <taxon>Sphingobacteriaceae</taxon>
        <taxon>Mucilaginibacter</taxon>
    </lineage>
</organism>
<dbReference type="EMBL" id="JACHCB010000027">
    <property type="protein sequence ID" value="MBB6113051.1"/>
    <property type="molecule type" value="Genomic_DNA"/>
</dbReference>
<proteinExistence type="predicted"/>
<evidence type="ECO:0000313" key="1">
    <source>
        <dbReference type="EMBL" id="MBB6113051.1"/>
    </source>
</evidence>
<dbReference type="RefSeq" id="WP_076378905.1">
    <property type="nucleotide sequence ID" value="NZ_FTMG01000027.1"/>
</dbReference>
<name>A0A1N7GEF1_9SPHI</name>
<keyword evidence="3" id="KW-1185">Reference proteome</keyword>
<dbReference type="EMBL" id="JACHCA010000016">
    <property type="protein sequence ID" value="MBB6130705.1"/>
    <property type="molecule type" value="Genomic_DNA"/>
</dbReference>
<evidence type="ECO:0000313" key="3">
    <source>
        <dbReference type="Proteomes" id="UP000541583"/>
    </source>
</evidence>
<dbReference type="Proteomes" id="UP000548326">
    <property type="component" value="Unassembled WGS sequence"/>
</dbReference>